<keyword evidence="1" id="KW-0732">Signal</keyword>
<gene>
    <name evidence="2" type="ORF">H0H10_38270</name>
</gene>
<dbReference type="InterPro" id="IPR013783">
    <property type="entry name" value="Ig-like_fold"/>
</dbReference>
<dbReference type="Gene3D" id="2.60.120.380">
    <property type="match status" value="1"/>
</dbReference>
<feature type="signal peptide" evidence="1">
    <location>
        <begin position="1"/>
        <end position="26"/>
    </location>
</feature>
<dbReference type="EMBL" id="JACVQF010000238">
    <property type="protein sequence ID" value="MBD0424955.1"/>
    <property type="molecule type" value="Genomic_DNA"/>
</dbReference>
<dbReference type="Proteomes" id="UP000621210">
    <property type="component" value="Unassembled WGS sequence"/>
</dbReference>
<protein>
    <submittedName>
        <fullName evidence="2">Tat pathway signal protein</fullName>
    </submittedName>
</protein>
<dbReference type="AlphaFoldDB" id="A0A926LAB4"/>
<dbReference type="Gene3D" id="2.60.40.2700">
    <property type="match status" value="2"/>
</dbReference>
<sequence length="1071" mass="109317">MPAAFAVVVSLLASLLALTTAGGARAAEPECAPLALAPFGDPGDAVGKASIARETAACFTVTADAPGLYLVSLDDSNNETFTNLYAADGTEVDCAGDEFATNGMCTLPSSGTYRLEVFNNGWEDADAVVTMVRLSSTEGCAEPVGTNWDQPDQVRTTVSPVEVDCQPFRGRAGERIRLTEGSRVYGEALAWITDDSGARICPHFPEDGEDSCVLPGDGPYRVLSRVSYTEKGFPAEYAVKVRRLNEPQGCTTVPVRPFGPLEKVDLTTNPCFTFAAAKAGPHTVNFVNEAGESGPSRVYDASGITVCRANSDPCRLPRAGAYTAVLDGSYPFTDETPDGLVVLDRASGAGCEPADTGGLHRGELTTAGQYDCLEPAVPQGATIAALTPLGGAGVDADAEAVDRDGVVQCNESELSGGRCALTGAAPYRLLVHADGTPATGPYALALHRTDAAGDCPVLPAGSFADGGAKATLTTGDGVFSHCLSIPADAHTKAEVFQLVATSGEVPARFSVLDSTGKQVCDRGASTNGWVVCTLTPGKAHTVLVTGRDQAATYTLTRRDVTGSAASAGCARTAAAKVGGPSVGGTYDAPGTLRCHQITTEAATDVVHVDVRDPLGTAKTAVLGGDGTAECSFRNHSCAVTGSTSHQVLVQTPPTAKAAPTYRLDALRIATAEGPAPECTRVPSVAYGYGPVTGTLDEQHTAVCAALPTAGIDVFDAEITDTTGADTTAVPALYDSDWSDGCMRYIPSGYQCSAGGSGSAAAPTVLVLGLPEKASSTAYRAKLVCKFGLCGPDRVSVASVSPDTGAAESKVTLTVTGTALGPDAEVRLARSGASLTATTQSVSADNRTLTATVDLTGATPGTYGISVLARGAEYQKGTFTVTGPELRNTAAPEVTGAVKVGAEVTASPGSWSSVPTSYTYQWKADGQAISGATAPTYTVPASLLGKRLGVTVTAVRGGWKDGTASSAATVVAEGDALRATQRPVISGTAKVGKALMVSAGAWSPAAGSFSYQWFADGRAIPGATARVLILKAAQQGKKITVRVVAHRAGHRDGAAVSGPTTAVGAFPVTNRR</sequence>
<dbReference type="Gene3D" id="2.60.40.10">
    <property type="entry name" value="Immunoglobulins"/>
    <property type="match status" value="1"/>
</dbReference>
<reference evidence="2" key="2">
    <citation type="submission" date="2020-09" db="EMBL/GenBank/DDBJ databases">
        <authorList>
            <person name="Luo X."/>
        </authorList>
    </citation>
    <scope>NUCLEOTIDE SEQUENCE</scope>
    <source>
        <strain evidence="2">TRM S81-3</strain>
    </source>
</reference>
<proteinExistence type="predicted"/>
<evidence type="ECO:0000313" key="2">
    <source>
        <dbReference type="EMBL" id="MBD0424955.1"/>
    </source>
</evidence>
<dbReference type="GO" id="GO:0005975">
    <property type="term" value="P:carbohydrate metabolic process"/>
    <property type="evidence" value="ECO:0007669"/>
    <property type="project" value="UniProtKB-ARBA"/>
</dbReference>
<keyword evidence="3" id="KW-1185">Reference proteome</keyword>
<accession>A0A926LAB4</accession>
<reference evidence="2" key="1">
    <citation type="submission" date="2020-09" db="EMBL/GenBank/DDBJ databases">
        <title>Streptomyces grisecoloratus sp. nov., isolated from cotton soil.</title>
        <authorList>
            <person name="Xing L."/>
        </authorList>
    </citation>
    <scope>NUCLEOTIDE SEQUENCE</scope>
    <source>
        <strain evidence="2">TRM S81-3</strain>
    </source>
</reference>
<organism evidence="2 3">
    <name type="scientific">Streptomyces griseicoloratus</name>
    <dbReference type="NCBI Taxonomy" id="2752516"/>
    <lineage>
        <taxon>Bacteria</taxon>
        <taxon>Bacillati</taxon>
        <taxon>Actinomycetota</taxon>
        <taxon>Actinomycetes</taxon>
        <taxon>Kitasatosporales</taxon>
        <taxon>Streptomycetaceae</taxon>
        <taxon>Streptomyces</taxon>
    </lineage>
</organism>
<evidence type="ECO:0000256" key="1">
    <source>
        <dbReference type="SAM" id="SignalP"/>
    </source>
</evidence>
<comment type="caution">
    <text evidence="2">The sequence shown here is derived from an EMBL/GenBank/DDBJ whole genome shotgun (WGS) entry which is preliminary data.</text>
</comment>
<evidence type="ECO:0000313" key="3">
    <source>
        <dbReference type="Proteomes" id="UP000621210"/>
    </source>
</evidence>
<feature type="chain" id="PRO_5037302585" evidence="1">
    <location>
        <begin position="27"/>
        <end position="1071"/>
    </location>
</feature>
<name>A0A926LAB4_9ACTN</name>